<keyword evidence="1 10" id="KW-0963">Cytoplasm</keyword>
<keyword evidence="16" id="KW-1185">Reference proteome</keyword>
<feature type="domain" description="Mur ligase C-terminal" evidence="13">
    <location>
        <begin position="317"/>
        <end position="441"/>
    </location>
</feature>
<evidence type="ECO:0000313" key="16">
    <source>
        <dbReference type="Proteomes" id="UP000000844"/>
    </source>
</evidence>
<dbReference type="GO" id="GO:0071555">
    <property type="term" value="P:cell wall organization"/>
    <property type="evidence" value="ECO:0007669"/>
    <property type="project" value="UniProtKB-KW"/>
</dbReference>
<dbReference type="Pfam" id="PF08245">
    <property type="entry name" value="Mur_ligase_M"/>
    <property type="match status" value="1"/>
</dbReference>
<evidence type="ECO:0000256" key="10">
    <source>
        <dbReference type="HAMAP-Rule" id="MF_02019"/>
    </source>
</evidence>
<feature type="domain" description="Mur ligase central" evidence="14">
    <location>
        <begin position="108"/>
        <end position="294"/>
    </location>
</feature>
<dbReference type="SUPFAM" id="SSF53623">
    <property type="entry name" value="MurD-like peptide ligases, catalytic domain"/>
    <property type="match status" value="1"/>
</dbReference>
<evidence type="ECO:0000313" key="15">
    <source>
        <dbReference type="EMBL" id="ADD43667.1"/>
    </source>
</evidence>
<dbReference type="GO" id="GO:0005524">
    <property type="term" value="F:ATP binding"/>
    <property type="evidence" value="ECO:0007669"/>
    <property type="project" value="UniProtKB-UniRule"/>
</dbReference>
<dbReference type="InterPro" id="IPR036615">
    <property type="entry name" value="Mur_ligase_C_dom_sf"/>
</dbReference>
<comment type="pathway">
    <text evidence="10 11">Cell wall biogenesis; peptidoglycan biosynthesis.</text>
</comment>
<organism evidence="15 16">
    <name type="scientific">Stackebrandtia nassauensis (strain DSM 44728 / CIP 108903 / NRRL B-16338 / NBRC 102104 / LLR-40K-21)</name>
    <dbReference type="NCBI Taxonomy" id="446470"/>
    <lineage>
        <taxon>Bacteria</taxon>
        <taxon>Bacillati</taxon>
        <taxon>Actinomycetota</taxon>
        <taxon>Actinomycetes</taxon>
        <taxon>Glycomycetales</taxon>
        <taxon>Glycomycetaceae</taxon>
        <taxon>Stackebrandtia</taxon>
    </lineage>
</organism>
<keyword evidence="2 10" id="KW-0436">Ligase</keyword>
<dbReference type="GO" id="GO:0009252">
    <property type="term" value="P:peptidoglycan biosynthetic process"/>
    <property type="evidence" value="ECO:0007669"/>
    <property type="project" value="UniProtKB-UniRule"/>
</dbReference>
<comment type="subcellular location">
    <subcellularLocation>
        <location evidence="10 11">Cytoplasm</location>
    </subcellularLocation>
</comment>
<dbReference type="InterPro" id="IPR005863">
    <property type="entry name" value="UDP-N-AcMur_synth"/>
</dbReference>
<dbReference type="KEGG" id="sna:Snas_4015"/>
<dbReference type="Pfam" id="PF02875">
    <property type="entry name" value="Mur_ligase_C"/>
    <property type="match status" value="1"/>
</dbReference>
<dbReference type="STRING" id="446470.Snas_4015"/>
<dbReference type="Gene3D" id="3.40.1390.10">
    <property type="entry name" value="MurE/MurF, N-terminal domain"/>
    <property type="match status" value="1"/>
</dbReference>
<dbReference type="EMBL" id="CP001778">
    <property type="protein sequence ID" value="ADD43667.1"/>
    <property type="molecule type" value="Genomic_DNA"/>
</dbReference>
<sequence length="463" mass="47969">MIAMSLAEIAEAVGGRLSDTANPETRVTGPVEHDSRKIEPGSLFVAFTGEHADGHDFAAAAVADGAVAALVSREVDAPSILVDDVQLAFGKLARAVVDRLPELKIIGVTGSAGKTSTKDVMAELCRALGPTVAPEGTLNNEIGLPYTVLKVDETTRYLVLEYSARGIGHIDYLCGIAPPGIAVVINVGTAHMGEFGTVDGIARAKGELAEAVAPGGVVILNADDARVAAMRDRARARVVTFGEAESADIRATDVVSEAGQPRFTLHTPNGSAPVALKLYGAHHVSNTLAAAAVAVELGMAAEAIASVVSGPLSLSPRRMDVFTRADGTTVIDDSYNANPSSMAAAINALADLGKESRKIAVLGYMAELGDETEAAHLQVGELAARNDIDIVISVEEVAAAIAEGAGLAGSIAYGVDDQAEAIAKLDELLDVGDVVLVKGSRYRTWKVADYLRETRNSTKEAKA</sequence>
<keyword evidence="5 10" id="KW-0067">ATP-binding</keyword>
<dbReference type="GO" id="GO:0008766">
    <property type="term" value="F:UDP-N-acetylmuramoylalanyl-D-glutamyl-2,6-diaminopimelate-D-alanyl-D-alanine ligase activity"/>
    <property type="evidence" value="ECO:0007669"/>
    <property type="project" value="RHEA"/>
</dbReference>
<dbReference type="Gene3D" id="3.90.190.20">
    <property type="entry name" value="Mur ligase, C-terminal domain"/>
    <property type="match status" value="1"/>
</dbReference>
<keyword evidence="4 10" id="KW-0547">Nucleotide-binding</keyword>
<dbReference type="GO" id="GO:0051301">
    <property type="term" value="P:cell division"/>
    <property type="evidence" value="ECO:0007669"/>
    <property type="project" value="UniProtKB-KW"/>
</dbReference>
<dbReference type="PANTHER" id="PTHR43024:SF1">
    <property type="entry name" value="UDP-N-ACETYLMURAMOYL-TRIPEPTIDE--D-ALANYL-D-ALANINE LIGASE"/>
    <property type="match status" value="1"/>
</dbReference>
<keyword evidence="9 10" id="KW-0961">Cell wall biogenesis/degradation</keyword>
<evidence type="ECO:0000256" key="11">
    <source>
        <dbReference type="RuleBase" id="RU004136"/>
    </source>
</evidence>
<evidence type="ECO:0000256" key="9">
    <source>
        <dbReference type="ARBA" id="ARBA00023316"/>
    </source>
</evidence>
<keyword evidence="3 10" id="KW-0132">Cell division</keyword>
<gene>
    <name evidence="10" type="primary">murF</name>
    <name evidence="15" type="ordered locus">Snas_4015</name>
</gene>
<evidence type="ECO:0000256" key="5">
    <source>
        <dbReference type="ARBA" id="ARBA00022840"/>
    </source>
</evidence>
<dbReference type="PANTHER" id="PTHR43024">
    <property type="entry name" value="UDP-N-ACETYLMURAMOYL-TRIPEPTIDE--D-ALANYL-D-ALANINE LIGASE"/>
    <property type="match status" value="1"/>
</dbReference>
<evidence type="ECO:0000256" key="4">
    <source>
        <dbReference type="ARBA" id="ARBA00022741"/>
    </source>
</evidence>
<dbReference type="InterPro" id="IPR036565">
    <property type="entry name" value="Mur-like_cat_sf"/>
</dbReference>
<dbReference type="GO" id="GO:0047480">
    <property type="term" value="F:UDP-N-acetylmuramoyl-tripeptide-D-alanyl-D-alanine ligase activity"/>
    <property type="evidence" value="ECO:0007669"/>
    <property type="project" value="UniProtKB-UniRule"/>
</dbReference>
<comment type="similarity">
    <text evidence="10">Belongs to the MurCDEF family. MurF subfamily.</text>
</comment>
<dbReference type="GO" id="GO:0005737">
    <property type="term" value="C:cytoplasm"/>
    <property type="evidence" value="ECO:0007669"/>
    <property type="project" value="UniProtKB-SubCell"/>
</dbReference>
<keyword evidence="7 10" id="KW-0573">Peptidoglycan synthesis</keyword>
<dbReference type="EC" id="6.3.2.10" evidence="10 11"/>
<dbReference type="InterPro" id="IPR004101">
    <property type="entry name" value="Mur_ligase_C"/>
</dbReference>
<evidence type="ECO:0000256" key="6">
    <source>
        <dbReference type="ARBA" id="ARBA00022960"/>
    </source>
</evidence>
<comment type="catalytic activity">
    <reaction evidence="10 11">
        <text>D-alanyl-D-alanine + UDP-N-acetyl-alpha-D-muramoyl-L-alanyl-gamma-D-glutamyl-meso-2,6-diaminopimelate + ATP = UDP-N-acetyl-alpha-D-muramoyl-L-alanyl-gamma-D-glutamyl-meso-2,6-diaminopimeloyl-D-alanyl-D-alanine + ADP + phosphate + H(+)</text>
        <dbReference type="Rhea" id="RHEA:28374"/>
        <dbReference type="ChEBI" id="CHEBI:15378"/>
        <dbReference type="ChEBI" id="CHEBI:30616"/>
        <dbReference type="ChEBI" id="CHEBI:43474"/>
        <dbReference type="ChEBI" id="CHEBI:57822"/>
        <dbReference type="ChEBI" id="CHEBI:61386"/>
        <dbReference type="ChEBI" id="CHEBI:83905"/>
        <dbReference type="ChEBI" id="CHEBI:456216"/>
        <dbReference type="EC" id="6.3.2.10"/>
    </reaction>
</comment>
<dbReference type="Pfam" id="PF01225">
    <property type="entry name" value="Mur_ligase"/>
    <property type="match status" value="1"/>
</dbReference>
<dbReference type="eggNOG" id="COG0770">
    <property type="taxonomic scope" value="Bacteria"/>
</dbReference>
<dbReference type="InterPro" id="IPR013221">
    <property type="entry name" value="Mur_ligase_cen"/>
</dbReference>
<keyword evidence="8 10" id="KW-0131">Cell cycle</keyword>
<evidence type="ECO:0000256" key="3">
    <source>
        <dbReference type="ARBA" id="ARBA00022618"/>
    </source>
</evidence>
<dbReference type="UniPathway" id="UPA00219"/>
<reference evidence="15 16" key="1">
    <citation type="journal article" date="2009" name="Stand. Genomic Sci.">
        <title>Complete genome sequence of Stackebrandtia nassauensis type strain (LLR-40K-21).</title>
        <authorList>
            <person name="Munk C."/>
            <person name="Lapidus A."/>
            <person name="Copeland A."/>
            <person name="Jando M."/>
            <person name="Mayilraj S."/>
            <person name="Glavina Del Rio T."/>
            <person name="Nolan M."/>
            <person name="Chen F."/>
            <person name="Lucas S."/>
            <person name="Tice H."/>
            <person name="Cheng J.F."/>
            <person name="Han C."/>
            <person name="Detter J.C."/>
            <person name="Bruce D."/>
            <person name="Goodwin L."/>
            <person name="Chain P."/>
            <person name="Pitluck S."/>
            <person name="Goker M."/>
            <person name="Ovchinikova G."/>
            <person name="Pati A."/>
            <person name="Ivanova N."/>
            <person name="Mavromatis K."/>
            <person name="Chen A."/>
            <person name="Palaniappan K."/>
            <person name="Land M."/>
            <person name="Hauser L."/>
            <person name="Chang Y.J."/>
            <person name="Jeffries C.D."/>
            <person name="Bristow J."/>
            <person name="Eisen J.A."/>
            <person name="Markowitz V."/>
            <person name="Hugenholtz P."/>
            <person name="Kyrpides N.C."/>
            <person name="Klenk H.P."/>
        </authorList>
    </citation>
    <scope>NUCLEOTIDE SEQUENCE [LARGE SCALE GENOMIC DNA]</scope>
    <source>
        <strain evidence="16">DSM 44728 / CIP 108903 / NRRL B-16338 / NBRC 102104 / LLR-40K-21</strain>
    </source>
</reference>
<dbReference type="NCBIfam" id="TIGR01143">
    <property type="entry name" value="murF"/>
    <property type="match status" value="1"/>
</dbReference>
<evidence type="ECO:0000256" key="2">
    <source>
        <dbReference type="ARBA" id="ARBA00022598"/>
    </source>
</evidence>
<evidence type="ECO:0000259" key="12">
    <source>
        <dbReference type="Pfam" id="PF01225"/>
    </source>
</evidence>
<dbReference type="Gene3D" id="3.40.1190.10">
    <property type="entry name" value="Mur-like, catalytic domain"/>
    <property type="match status" value="1"/>
</dbReference>
<keyword evidence="6 10" id="KW-0133">Cell shape</keyword>
<dbReference type="SUPFAM" id="SSF63418">
    <property type="entry name" value="MurE/MurF N-terminal domain"/>
    <property type="match status" value="1"/>
</dbReference>
<dbReference type="OrthoDB" id="9800958at2"/>
<proteinExistence type="inferred from homology"/>
<dbReference type="InterPro" id="IPR051046">
    <property type="entry name" value="MurCDEF_CellWall_CoF430Synth"/>
</dbReference>
<feature type="domain" description="Mur ligase N-terminal catalytic" evidence="12">
    <location>
        <begin position="31"/>
        <end position="76"/>
    </location>
</feature>
<name>D3PZY0_STANL</name>
<comment type="function">
    <text evidence="10 11">Involved in cell wall formation. Catalyzes the final step in the synthesis of UDP-N-acetylmuramoyl-pentapeptide, the precursor of murein.</text>
</comment>
<dbReference type="SUPFAM" id="SSF53244">
    <property type="entry name" value="MurD-like peptide ligases, peptide-binding domain"/>
    <property type="match status" value="1"/>
</dbReference>
<dbReference type="HAMAP" id="MF_02019">
    <property type="entry name" value="MurF"/>
    <property type="match status" value="1"/>
</dbReference>
<evidence type="ECO:0000256" key="1">
    <source>
        <dbReference type="ARBA" id="ARBA00022490"/>
    </source>
</evidence>
<dbReference type="RefSeq" id="WP_013019238.1">
    <property type="nucleotide sequence ID" value="NC_013947.1"/>
</dbReference>
<feature type="binding site" evidence="10">
    <location>
        <begin position="110"/>
        <end position="116"/>
    </location>
    <ligand>
        <name>ATP</name>
        <dbReference type="ChEBI" id="CHEBI:30616"/>
    </ligand>
</feature>
<dbReference type="InterPro" id="IPR000713">
    <property type="entry name" value="Mur_ligase_N"/>
</dbReference>
<evidence type="ECO:0000259" key="13">
    <source>
        <dbReference type="Pfam" id="PF02875"/>
    </source>
</evidence>
<dbReference type="Proteomes" id="UP000000844">
    <property type="component" value="Chromosome"/>
</dbReference>
<dbReference type="AlphaFoldDB" id="D3PZY0"/>
<evidence type="ECO:0000256" key="8">
    <source>
        <dbReference type="ARBA" id="ARBA00023306"/>
    </source>
</evidence>
<accession>D3PZY0</accession>
<dbReference type="GO" id="GO:0008360">
    <property type="term" value="P:regulation of cell shape"/>
    <property type="evidence" value="ECO:0007669"/>
    <property type="project" value="UniProtKB-KW"/>
</dbReference>
<dbReference type="HOGENOM" id="CLU_031507_0_0_11"/>
<protein>
    <recommendedName>
        <fullName evidence="10 11">UDP-N-acetylmuramoyl-tripeptide--D-alanyl-D-alanine ligase</fullName>
        <ecNumber evidence="10 11">6.3.2.10</ecNumber>
    </recommendedName>
    <alternativeName>
        <fullName evidence="10">D-alanyl-D-alanine-adding enzyme</fullName>
    </alternativeName>
</protein>
<evidence type="ECO:0000256" key="7">
    <source>
        <dbReference type="ARBA" id="ARBA00022984"/>
    </source>
</evidence>
<evidence type="ECO:0000259" key="14">
    <source>
        <dbReference type="Pfam" id="PF08245"/>
    </source>
</evidence>
<dbReference type="InterPro" id="IPR035911">
    <property type="entry name" value="MurE/MurF_N"/>
</dbReference>